<reference evidence="1" key="1">
    <citation type="submission" date="2019-04" db="EMBL/GenBank/DDBJ databases">
        <title>Microbes associate with the intestines of laboratory mice.</title>
        <authorList>
            <person name="Navarre W."/>
            <person name="Wong E."/>
            <person name="Huang K."/>
            <person name="Tropini C."/>
            <person name="Ng K."/>
            <person name="Yu B."/>
        </authorList>
    </citation>
    <scope>NUCLEOTIDE SEQUENCE</scope>
    <source>
        <strain evidence="1">NM04_E33</strain>
    </source>
</reference>
<keyword evidence="2" id="KW-1185">Reference proteome</keyword>
<dbReference type="EMBL" id="SRYB01000013">
    <property type="protein sequence ID" value="TGY78423.1"/>
    <property type="molecule type" value="Genomic_DNA"/>
</dbReference>
<accession>A0AC61RDH1</accession>
<evidence type="ECO:0000313" key="1">
    <source>
        <dbReference type="EMBL" id="TGY78423.1"/>
    </source>
</evidence>
<sequence>MISFIIALGVLVIGSYFYGRFVSKVFGVDPSKPTPVKRMADGVDYVELPTWKIYLIQFLNIAGLGPIFGAVMGIMFGPAAFLWIVFGTIFGGAVHDFLSGMLSIRRDGASLPELVGEQLGNRIKQVMRGFAVLLMILVGAVFVYNPADLLAMLTPEHLDKMFWIVVIFAYYMAATLLPVDKLIGKLYPLFGIALLFMAVGILTMLFVNGGVPEMWDGFYNHKPDPDSNPIFPMMFVSIACGAISGFHATQSPMMARCISNEKHARIVFYGAMVTEGVVALIWAAAAIACTGGYDNLQQTLAGSTPAVLVNNLSTSWLGTFGGILAILGVIAAPITSGDTALRSARLMTADFMGVEQKSIVKRLMVSIPIFVLTFIIMLLPYEVLWRYFAWCNQELSVFTLWALTVYLAARKKLYIVTLIPALFMTAVTTTYIFFAPEGFSALTTAAWGMPVPYEVAVGIGVLVSALFLAIFTMWLRGAESREPVMD</sequence>
<protein>
    <submittedName>
        <fullName evidence="1">Carbon starvation protein A</fullName>
    </submittedName>
</protein>
<name>A0AC61RDH1_9BACT</name>
<evidence type="ECO:0000313" key="2">
    <source>
        <dbReference type="Proteomes" id="UP000306319"/>
    </source>
</evidence>
<dbReference type="Proteomes" id="UP000306319">
    <property type="component" value="Unassembled WGS sequence"/>
</dbReference>
<organism evidence="1 2">
    <name type="scientific">Lepagella muris</name>
    <dbReference type="NCBI Taxonomy" id="3032870"/>
    <lineage>
        <taxon>Bacteria</taxon>
        <taxon>Pseudomonadati</taxon>
        <taxon>Bacteroidota</taxon>
        <taxon>Bacteroidia</taxon>
        <taxon>Bacteroidales</taxon>
        <taxon>Muribaculaceae</taxon>
        <taxon>Lepagella</taxon>
    </lineage>
</organism>
<proteinExistence type="predicted"/>
<comment type="caution">
    <text evidence="1">The sequence shown here is derived from an EMBL/GenBank/DDBJ whole genome shotgun (WGS) entry which is preliminary data.</text>
</comment>
<gene>
    <name evidence="1" type="ORF">E5331_10020</name>
</gene>